<evidence type="ECO:0000256" key="1">
    <source>
        <dbReference type="SAM" id="Phobius"/>
    </source>
</evidence>
<dbReference type="InterPro" id="IPR007272">
    <property type="entry name" value="Sulf_transp_TsuA/YedE"/>
</dbReference>
<comment type="caution">
    <text evidence="2">The sequence shown here is derived from an EMBL/GenBank/DDBJ whole genome shotgun (WGS) entry which is preliminary data.</text>
</comment>
<evidence type="ECO:0008006" key="4">
    <source>
        <dbReference type="Google" id="ProtNLM"/>
    </source>
</evidence>
<gene>
    <name evidence="2" type="ORF">GCM10007938_02180</name>
</gene>
<reference evidence="3" key="1">
    <citation type="journal article" date="2019" name="Int. J. Syst. Evol. Microbiol.">
        <title>The Global Catalogue of Microorganisms (GCM) 10K type strain sequencing project: providing services to taxonomists for standard genome sequencing and annotation.</title>
        <authorList>
            <consortium name="The Broad Institute Genomics Platform"/>
            <consortium name="The Broad Institute Genome Sequencing Center for Infectious Disease"/>
            <person name="Wu L."/>
            <person name="Ma J."/>
        </authorList>
    </citation>
    <scope>NUCLEOTIDE SEQUENCE [LARGE SCALE GENOMIC DNA]</scope>
    <source>
        <strain evidence="3">NBRC 108723</strain>
    </source>
</reference>
<sequence>MNLVLAVILGSLFGYTLYRVGATHADKIVDMLTLRDLSLAKTIILAIGLSSTVYFSGIALGVFDPSHLSVKGMYLGVILGGVLLGIGWALSGMCPGTGVTNLGAGRKDALFFVVGGLLGAGVFSALYEYLAAFGLFQAILGGKAALANPTETPWIAIIIGIAFVAAAILLPKRLPSHQDSVSSTQHL</sequence>
<feature type="transmembrane region" description="Helical" evidence="1">
    <location>
        <begin position="72"/>
        <end position="90"/>
    </location>
</feature>
<keyword evidence="1" id="KW-0812">Transmembrane</keyword>
<keyword evidence="3" id="KW-1185">Reference proteome</keyword>
<name>A0ABQ6ETX1_9VIBR</name>
<feature type="transmembrane region" description="Helical" evidence="1">
    <location>
        <begin position="110"/>
        <end position="140"/>
    </location>
</feature>
<dbReference type="Pfam" id="PF04143">
    <property type="entry name" value="Sulf_transp"/>
    <property type="match status" value="1"/>
</dbReference>
<evidence type="ECO:0000313" key="2">
    <source>
        <dbReference type="EMBL" id="GLT16442.1"/>
    </source>
</evidence>
<dbReference type="Proteomes" id="UP001157138">
    <property type="component" value="Unassembled WGS sequence"/>
</dbReference>
<accession>A0ABQ6ETX1</accession>
<protein>
    <recommendedName>
        <fullName evidence="4">Sulphur transport domain-containing protein</fullName>
    </recommendedName>
</protein>
<dbReference type="EMBL" id="BSPW01000005">
    <property type="protein sequence ID" value="GLT16442.1"/>
    <property type="molecule type" value="Genomic_DNA"/>
</dbReference>
<feature type="transmembrane region" description="Helical" evidence="1">
    <location>
        <begin position="152"/>
        <end position="170"/>
    </location>
</feature>
<feature type="transmembrane region" description="Helical" evidence="1">
    <location>
        <begin position="43"/>
        <end position="63"/>
    </location>
</feature>
<keyword evidence="1" id="KW-0472">Membrane</keyword>
<keyword evidence="1" id="KW-1133">Transmembrane helix</keyword>
<evidence type="ECO:0000313" key="3">
    <source>
        <dbReference type="Proteomes" id="UP001157138"/>
    </source>
</evidence>
<dbReference type="RefSeq" id="WP_284190367.1">
    <property type="nucleotide sequence ID" value="NZ_BSPW01000005.1"/>
</dbReference>
<proteinExistence type="predicted"/>
<organism evidence="2 3">
    <name type="scientific">Vibrio zhanjiangensis</name>
    <dbReference type="NCBI Taxonomy" id="1046128"/>
    <lineage>
        <taxon>Bacteria</taxon>
        <taxon>Pseudomonadati</taxon>
        <taxon>Pseudomonadota</taxon>
        <taxon>Gammaproteobacteria</taxon>
        <taxon>Vibrionales</taxon>
        <taxon>Vibrionaceae</taxon>
        <taxon>Vibrio</taxon>
    </lineage>
</organism>